<keyword evidence="2 5" id="KW-0812">Transmembrane</keyword>
<accession>A0A934N3P4</accession>
<feature type="transmembrane region" description="Helical" evidence="5">
    <location>
        <begin position="69"/>
        <end position="96"/>
    </location>
</feature>
<dbReference type="RefSeq" id="WP_199470297.1">
    <property type="nucleotide sequence ID" value="NZ_JAEMNX010000035.1"/>
</dbReference>
<feature type="transmembrane region" description="Helical" evidence="5">
    <location>
        <begin position="6"/>
        <end position="30"/>
    </location>
</feature>
<evidence type="ECO:0000313" key="7">
    <source>
        <dbReference type="EMBL" id="MBJ7539902.1"/>
    </source>
</evidence>
<evidence type="ECO:0000259" key="6">
    <source>
        <dbReference type="PROSITE" id="PS50928"/>
    </source>
</evidence>
<keyword evidence="4 5" id="KW-0472">Membrane</keyword>
<name>A0A934N3P4_9GAMM</name>
<dbReference type="InterPro" id="IPR049783">
    <property type="entry name" value="ABC_perm_TupB-like"/>
</dbReference>
<dbReference type="AlphaFoldDB" id="A0A934N3P4"/>
<gene>
    <name evidence="7" type="ORF">I8J31_19705</name>
</gene>
<reference evidence="7" key="1">
    <citation type="submission" date="2020-12" db="EMBL/GenBank/DDBJ databases">
        <title>Marinomonas arctica sp. nov., a psychrotolerant bacterium isolated from the Arctic.</title>
        <authorList>
            <person name="Zhang Y."/>
        </authorList>
    </citation>
    <scope>NUCLEOTIDE SEQUENCE</scope>
    <source>
        <strain evidence="7">C1424</strain>
    </source>
</reference>
<evidence type="ECO:0000256" key="4">
    <source>
        <dbReference type="ARBA" id="ARBA00023136"/>
    </source>
</evidence>
<dbReference type="Proteomes" id="UP000628710">
    <property type="component" value="Unassembled WGS sequence"/>
</dbReference>
<dbReference type="PROSITE" id="PS50928">
    <property type="entry name" value="ABC_TM1"/>
    <property type="match status" value="1"/>
</dbReference>
<dbReference type="PANTHER" id="PTHR43632">
    <property type="entry name" value="PERMEASE COMPONENT OF TUNGSTATE ABC TRANSPORTER"/>
    <property type="match status" value="1"/>
</dbReference>
<dbReference type="EMBL" id="JAEMNX010000035">
    <property type="protein sequence ID" value="MBJ7539902.1"/>
    <property type="molecule type" value="Genomic_DNA"/>
</dbReference>
<keyword evidence="8" id="KW-1185">Reference proteome</keyword>
<comment type="caution">
    <text evidence="7">The sequence shown here is derived from an EMBL/GenBank/DDBJ whole genome shotgun (WGS) entry which is preliminary data.</text>
</comment>
<dbReference type="GO" id="GO:0005886">
    <property type="term" value="C:plasma membrane"/>
    <property type="evidence" value="ECO:0007669"/>
    <property type="project" value="UniProtKB-SubCell"/>
</dbReference>
<feature type="transmembrane region" description="Helical" evidence="5">
    <location>
        <begin position="42"/>
        <end position="63"/>
    </location>
</feature>
<sequence length="212" mass="23094">MIELALFTVAISAISTLLAVMVAMVIAFLFDTSSSRIRRISFIFAQSLNAVPPTVVGIFVYYFCTQSSFFSGLIFSPSGMILGQFILALPISYVLFSNPILNSMHSIKSVLPKNIIGNQRVNFIRVVGVTLIDIRHIIVSNVFVIFGRLIGEVGTLLIIGGGIHGQTETLSTNIVMQIHMGDVESAMMSGIILLSIVVITRLAILFVEPKSR</sequence>
<feature type="transmembrane region" description="Helical" evidence="5">
    <location>
        <begin position="142"/>
        <end position="165"/>
    </location>
</feature>
<evidence type="ECO:0000256" key="5">
    <source>
        <dbReference type="SAM" id="Phobius"/>
    </source>
</evidence>
<protein>
    <recommendedName>
        <fullName evidence="6">ABC transmembrane type-1 domain-containing protein</fullName>
    </recommendedName>
</protein>
<evidence type="ECO:0000256" key="1">
    <source>
        <dbReference type="ARBA" id="ARBA00004651"/>
    </source>
</evidence>
<dbReference type="SUPFAM" id="SSF161098">
    <property type="entry name" value="MetI-like"/>
    <property type="match status" value="2"/>
</dbReference>
<dbReference type="PANTHER" id="PTHR43632:SF1">
    <property type="entry name" value="PERMEASE COMPONENT OF TUNGSTATE ABC TRANSPORTER"/>
    <property type="match status" value="1"/>
</dbReference>
<dbReference type="InterPro" id="IPR035906">
    <property type="entry name" value="MetI-like_sf"/>
</dbReference>
<dbReference type="Gene3D" id="1.10.3720.10">
    <property type="entry name" value="MetI-like"/>
    <property type="match status" value="2"/>
</dbReference>
<dbReference type="InterPro" id="IPR000515">
    <property type="entry name" value="MetI-like"/>
</dbReference>
<organism evidence="7 8">
    <name type="scientific">Marinomonas transparens</name>
    <dbReference type="NCBI Taxonomy" id="2795388"/>
    <lineage>
        <taxon>Bacteria</taxon>
        <taxon>Pseudomonadati</taxon>
        <taxon>Pseudomonadota</taxon>
        <taxon>Gammaproteobacteria</taxon>
        <taxon>Oceanospirillales</taxon>
        <taxon>Oceanospirillaceae</taxon>
        <taxon>Marinomonas</taxon>
    </lineage>
</organism>
<keyword evidence="3 5" id="KW-1133">Transmembrane helix</keyword>
<comment type="subcellular location">
    <subcellularLocation>
        <location evidence="1">Cell membrane</location>
        <topology evidence="1">Multi-pass membrane protein</topology>
    </subcellularLocation>
</comment>
<dbReference type="CDD" id="cd06261">
    <property type="entry name" value="TM_PBP2"/>
    <property type="match status" value="1"/>
</dbReference>
<evidence type="ECO:0000256" key="3">
    <source>
        <dbReference type="ARBA" id="ARBA00022989"/>
    </source>
</evidence>
<feature type="domain" description="ABC transmembrane type-1" evidence="6">
    <location>
        <begin position="5"/>
        <end position="204"/>
    </location>
</feature>
<feature type="transmembrane region" description="Helical" evidence="5">
    <location>
        <begin position="185"/>
        <end position="207"/>
    </location>
</feature>
<evidence type="ECO:0000313" key="8">
    <source>
        <dbReference type="Proteomes" id="UP000628710"/>
    </source>
</evidence>
<proteinExistence type="predicted"/>
<evidence type="ECO:0000256" key="2">
    <source>
        <dbReference type="ARBA" id="ARBA00022692"/>
    </source>
</evidence>
<dbReference type="GO" id="GO:0055085">
    <property type="term" value="P:transmembrane transport"/>
    <property type="evidence" value="ECO:0007669"/>
    <property type="project" value="InterPro"/>
</dbReference>